<proteinExistence type="predicted"/>
<protein>
    <submittedName>
        <fullName evidence="2">2023_t:CDS:1</fullName>
    </submittedName>
</protein>
<dbReference type="Proteomes" id="UP000789759">
    <property type="component" value="Unassembled WGS sequence"/>
</dbReference>
<evidence type="ECO:0000256" key="1">
    <source>
        <dbReference type="SAM" id="MobiDB-lite"/>
    </source>
</evidence>
<keyword evidence="3" id="KW-1185">Reference proteome</keyword>
<dbReference type="AlphaFoldDB" id="A0A9N9IU83"/>
<feature type="compositionally biased region" description="Polar residues" evidence="1">
    <location>
        <begin position="49"/>
        <end position="61"/>
    </location>
</feature>
<name>A0A9N9IU83_9GLOM</name>
<gene>
    <name evidence="2" type="ORF">CPELLU_LOCUS14645</name>
</gene>
<sequence>MSTKTTLAGMNNKDNFTNIRPEQESHAANSANKEENPYLHDDIPITDSAGLQENDLTQEEQNGPFYFR</sequence>
<organism evidence="2 3">
    <name type="scientific">Cetraspora pellucida</name>
    <dbReference type="NCBI Taxonomy" id="1433469"/>
    <lineage>
        <taxon>Eukaryota</taxon>
        <taxon>Fungi</taxon>
        <taxon>Fungi incertae sedis</taxon>
        <taxon>Mucoromycota</taxon>
        <taxon>Glomeromycotina</taxon>
        <taxon>Glomeromycetes</taxon>
        <taxon>Diversisporales</taxon>
        <taxon>Gigasporaceae</taxon>
        <taxon>Cetraspora</taxon>
    </lineage>
</organism>
<evidence type="ECO:0000313" key="3">
    <source>
        <dbReference type="Proteomes" id="UP000789759"/>
    </source>
</evidence>
<accession>A0A9N9IU83</accession>
<comment type="caution">
    <text evidence="2">The sequence shown here is derived from an EMBL/GenBank/DDBJ whole genome shotgun (WGS) entry which is preliminary data.</text>
</comment>
<dbReference type="EMBL" id="CAJVQA010017682">
    <property type="protein sequence ID" value="CAG8750018.1"/>
    <property type="molecule type" value="Genomic_DNA"/>
</dbReference>
<evidence type="ECO:0000313" key="2">
    <source>
        <dbReference type="EMBL" id="CAG8750018.1"/>
    </source>
</evidence>
<feature type="region of interest" description="Disordered" evidence="1">
    <location>
        <begin position="1"/>
        <end position="68"/>
    </location>
</feature>
<feature type="compositionally biased region" description="Basic and acidic residues" evidence="1">
    <location>
        <begin position="32"/>
        <end position="43"/>
    </location>
</feature>
<feature type="compositionally biased region" description="Polar residues" evidence="1">
    <location>
        <begin position="1"/>
        <end position="31"/>
    </location>
</feature>
<reference evidence="2" key="1">
    <citation type="submission" date="2021-06" db="EMBL/GenBank/DDBJ databases">
        <authorList>
            <person name="Kallberg Y."/>
            <person name="Tangrot J."/>
            <person name="Rosling A."/>
        </authorList>
    </citation>
    <scope>NUCLEOTIDE SEQUENCE</scope>
    <source>
        <strain evidence="2">FL966</strain>
    </source>
</reference>